<dbReference type="Pfam" id="PF13966">
    <property type="entry name" value="zf-RVT"/>
    <property type="match status" value="1"/>
</dbReference>
<dbReference type="Gramene" id="KOM34347">
    <property type="protein sequence ID" value="KOM34347"/>
    <property type="gene ID" value="LR48_Vigan02g049700"/>
</dbReference>
<dbReference type="EMBL" id="CM003372">
    <property type="protein sequence ID" value="KOM34347.1"/>
    <property type="molecule type" value="Genomic_DNA"/>
</dbReference>
<evidence type="ECO:0000259" key="2">
    <source>
        <dbReference type="Pfam" id="PF13966"/>
    </source>
</evidence>
<accession>A0A0L9TVA5</accession>
<dbReference type="InterPro" id="IPR026960">
    <property type="entry name" value="RVT-Znf"/>
</dbReference>
<evidence type="ECO:0000313" key="3">
    <source>
        <dbReference type="EMBL" id="KOM34347.1"/>
    </source>
</evidence>
<reference evidence="4" key="1">
    <citation type="journal article" date="2015" name="Proc. Natl. Acad. Sci. U.S.A.">
        <title>Genome sequencing of adzuki bean (Vigna angularis) provides insight into high starch and low fat accumulation and domestication.</title>
        <authorList>
            <person name="Yang K."/>
            <person name="Tian Z."/>
            <person name="Chen C."/>
            <person name="Luo L."/>
            <person name="Zhao B."/>
            <person name="Wang Z."/>
            <person name="Yu L."/>
            <person name="Li Y."/>
            <person name="Sun Y."/>
            <person name="Li W."/>
            <person name="Chen Y."/>
            <person name="Li Y."/>
            <person name="Zhang Y."/>
            <person name="Ai D."/>
            <person name="Zhao J."/>
            <person name="Shang C."/>
            <person name="Ma Y."/>
            <person name="Wu B."/>
            <person name="Wang M."/>
            <person name="Gao L."/>
            <person name="Sun D."/>
            <person name="Zhang P."/>
            <person name="Guo F."/>
            <person name="Wang W."/>
            <person name="Li Y."/>
            <person name="Wang J."/>
            <person name="Varshney R.K."/>
            <person name="Wang J."/>
            <person name="Ling H.Q."/>
            <person name="Wan P."/>
        </authorList>
    </citation>
    <scope>NUCLEOTIDE SEQUENCE</scope>
    <source>
        <strain evidence="4">cv. Jingnong 6</strain>
    </source>
</reference>
<evidence type="ECO:0000259" key="1">
    <source>
        <dbReference type="Pfam" id="PF13456"/>
    </source>
</evidence>
<gene>
    <name evidence="3" type="ORF">LR48_Vigan02g049700</name>
</gene>
<evidence type="ECO:0000313" key="4">
    <source>
        <dbReference type="Proteomes" id="UP000053144"/>
    </source>
</evidence>
<dbReference type="Proteomes" id="UP000053144">
    <property type="component" value="Chromosome 2"/>
</dbReference>
<protein>
    <recommendedName>
        <fullName evidence="5">RNase H type-1 domain-containing protein</fullName>
    </recommendedName>
</protein>
<dbReference type="AlphaFoldDB" id="A0A0L9TVA5"/>
<feature type="domain" description="RNase H type-1" evidence="1">
    <location>
        <begin position="66"/>
        <end position="127"/>
    </location>
</feature>
<dbReference type="GO" id="GO:0003676">
    <property type="term" value="F:nucleic acid binding"/>
    <property type="evidence" value="ECO:0007669"/>
    <property type="project" value="InterPro"/>
</dbReference>
<evidence type="ECO:0008006" key="5">
    <source>
        <dbReference type="Google" id="ProtNLM"/>
    </source>
</evidence>
<sequence length="127" mass="14459">MVYDFIYSAEAAPRCKKLVWLAFKEKLPVRSLLFAKEIVENDKCPCCDKDSETAMYALLQCEEAKVGTAMGVVFRNSAGVPQASATKLMEECFEEEIAEAMCYRWALERARELCFSDVIFETDCQQL</sequence>
<name>A0A0L9TVA5_PHAAN</name>
<proteinExistence type="predicted"/>
<organism evidence="3 4">
    <name type="scientific">Phaseolus angularis</name>
    <name type="common">Azuki bean</name>
    <name type="synonym">Vigna angularis</name>
    <dbReference type="NCBI Taxonomy" id="3914"/>
    <lineage>
        <taxon>Eukaryota</taxon>
        <taxon>Viridiplantae</taxon>
        <taxon>Streptophyta</taxon>
        <taxon>Embryophyta</taxon>
        <taxon>Tracheophyta</taxon>
        <taxon>Spermatophyta</taxon>
        <taxon>Magnoliopsida</taxon>
        <taxon>eudicotyledons</taxon>
        <taxon>Gunneridae</taxon>
        <taxon>Pentapetalae</taxon>
        <taxon>rosids</taxon>
        <taxon>fabids</taxon>
        <taxon>Fabales</taxon>
        <taxon>Fabaceae</taxon>
        <taxon>Papilionoideae</taxon>
        <taxon>50 kb inversion clade</taxon>
        <taxon>NPAAA clade</taxon>
        <taxon>indigoferoid/millettioid clade</taxon>
        <taxon>Phaseoleae</taxon>
        <taxon>Vigna</taxon>
    </lineage>
</organism>
<feature type="domain" description="Reverse transcriptase zinc-binding" evidence="2">
    <location>
        <begin position="3"/>
        <end position="65"/>
    </location>
</feature>
<dbReference type="Pfam" id="PF13456">
    <property type="entry name" value="RVT_3"/>
    <property type="match status" value="1"/>
</dbReference>
<dbReference type="InterPro" id="IPR002156">
    <property type="entry name" value="RNaseH_domain"/>
</dbReference>
<dbReference type="GO" id="GO:0004523">
    <property type="term" value="F:RNA-DNA hybrid ribonuclease activity"/>
    <property type="evidence" value="ECO:0007669"/>
    <property type="project" value="InterPro"/>
</dbReference>